<name>A0ACC1HUN1_9FUNG</name>
<sequence length="195" mass="21144">MNSDSATAAVAPDAQIASLERAAAEAAAGDKRKGEEPVHEGENQELNSQHPNQNVDSCTSELALKRAKVDGSEGEEFKKEARRPKRKVALLMSYCGTGYQGMQINRDAKTIELDLFRALAAAGAISKDNSTDLKKNAFQRAARTDKGVHAAGQVVSLKMIIEDPNIITKINSQLIDQIRVWGYVRTVGSFNSKNS</sequence>
<keyword evidence="2" id="KW-1185">Reference proteome</keyword>
<evidence type="ECO:0000313" key="1">
    <source>
        <dbReference type="EMBL" id="KAJ1678803.1"/>
    </source>
</evidence>
<protein>
    <submittedName>
        <fullName evidence="1">tRNA pseudouridine synthase 1</fullName>
    </submittedName>
</protein>
<accession>A0ACC1HUN1</accession>
<dbReference type="Proteomes" id="UP001145114">
    <property type="component" value="Unassembled WGS sequence"/>
</dbReference>
<gene>
    <name evidence="1" type="primary">PUS1_1</name>
    <name evidence="1" type="ORF">EV182_003330</name>
</gene>
<comment type="caution">
    <text evidence="1">The sequence shown here is derived from an EMBL/GenBank/DDBJ whole genome shotgun (WGS) entry which is preliminary data.</text>
</comment>
<feature type="non-terminal residue" evidence="1">
    <location>
        <position position="195"/>
    </location>
</feature>
<dbReference type="EMBL" id="JAMZIH010000845">
    <property type="protein sequence ID" value="KAJ1678803.1"/>
    <property type="molecule type" value="Genomic_DNA"/>
</dbReference>
<evidence type="ECO:0000313" key="2">
    <source>
        <dbReference type="Proteomes" id="UP001145114"/>
    </source>
</evidence>
<organism evidence="1 2">
    <name type="scientific">Spiromyces aspiralis</name>
    <dbReference type="NCBI Taxonomy" id="68401"/>
    <lineage>
        <taxon>Eukaryota</taxon>
        <taxon>Fungi</taxon>
        <taxon>Fungi incertae sedis</taxon>
        <taxon>Zoopagomycota</taxon>
        <taxon>Kickxellomycotina</taxon>
        <taxon>Kickxellomycetes</taxon>
        <taxon>Kickxellales</taxon>
        <taxon>Kickxellaceae</taxon>
        <taxon>Spiromyces</taxon>
    </lineage>
</organism>
<proteinExistence type="predicted"/>
<reference evidence="1" key="1">
    <citation type="submission" date="2022-06" db="EMBL/GenBank/DDBJ databases">
        <title>Phylogenomic reconstructions and comparative analyses of Kickxellomycotina fungi.</title>
        <authorList>
            <person name="Reynolds N.K."/>
            <person name="Stajich J.E."/>
            <person name="Barry K."/>
            <person name="Grigoriev I.V."/>
            <person name="Crous P."/>
            <person name="Smith M.E."/>
        </authorList>
    </citation>
    <scope>NUCLEOTIDE SEQUENCE</scope>
    <source>
        <strain evidence="1">RSA 2271</strain>
    </source>
</reference>